<sequence>ATAPDAAQPAKLRASPRCPNRPNGQNSNSESRSRWIKVGGNVNADSGAHLKQLLSADHRYVFTLIQKFGTRDGAAYPKLSDRRDIIVVTDEAHRTQYDTLALNMRNALPNAAFLGFTGTPLMAGEERTRDVFGDYISVYNFAQSIADGATVPLYYENRIPELQLTNENLSDDLEELLDEADLDDAQSRKVEREFGREYHLITRDDRLETIAADLVKHFVGRSSRSKAMMVCIDKATAVRMHDKVRNYWAAHQGTLEASLALAAPEERPVIEAQIETMRTTDMAVVVSQSQNEIRDLEAKGLDIRPHRKRMVEEDLDERFKDASDPLRLVFVCAMWITGFDVPSCSTIYLDKPMKNHTLMQTIARANRNYPGKEAGFIVDYVGVFRNLQKALAIYGGGNTGAGDPPIRDKSDLVEHLRHLVAAMLAYLEERGIDTGKIKRAQGLEKVALLGEAVEKLIGTDVEKRDYLSRARTVARVYKAILPDPTSSEFSPDVVLISVLAERIRALMPQPDIAAIMQDVEDLLDRSVAPIPYATPEEPEVIDISAVDFDKLRAMFDIGSKRTEAEKLRALLAEKLTQMVAKNPTRTDFLERFQKLIDSYNNGSQNIEAFFRALMAFAEDLSAEEQETIREGLTEEEKAIFDILTKPEPELTEKERQQVKSVARSLLGTLKREKLVLDWTTKEQARGAVRKAIELTLDAGLPDPYDEVVFNRKCDTLYRHIFEAYHTGPGGTYATA</sequence>
<evidence type="ECO:0000256" key="2">
    <source>
        <dbReference type="SAM" id="Coils"/>
    </source>
</evidence>
<dbReference type="GO" id="GO:0004519">
    <property type="term" value="F:endonuclease activity"/>
    <property type="evidence" value="ECO:0007669"/>
    <property type="project" value="UniProtKB-KW"/>
</dbReference>
<dbReference type="AlphaFoldDB" id="A0A4V5NL45"/>
<dbReference type="GO" id="GO:0009307">
    <property type="term" value="P:DNA restriction-modification system"/>
    <property type="evidence" value="ECO:0007669"/>
    <property type="project" value="UniProtKB-KW"/>
</dbReference>
<keyword evidence="7" id="KW-0378">Hydrolase</keyword>
<dbReference type="Proteomes" id="UP000306340">
    <property type="component" value="Unassembled WGS sequence"/>
</dbReference>
<keyword evidence="7" id="KW-0255">Endonuclease</keyword>
<dbReference type="PANTHER" id="PTHR30195">
    <property type="entry name" value="TYPE I SITE-SPECIFIC DEOXYRIBONUCLEASE PROTEIN SUBUNIT M AND R"/>
    <property type="match status" value="1"/>
</dbReference>
<keyword evidence="1" id="KW-0680">Restriction system</keyword>
<evidence type="ECO:0000259" key="4">
    <source>
        <dbReference type="Pfam" id="PF11867"/>
    </source>
</evidence>
<dbReference type="Pfam" id="PF22679">
    <property type="entry name" value="T1R_D3-like"/>
    <property type="match status" value="1"/>
</dbReference>
<dbReference type="InterPro" id="IPR051268">
    <property type="entry name" value="Type-I_R_enzyme_R_subunit"/>
</dbReference>
<dbReference type="InterPro" id="IPR055180">
    <property type="entry name" value="HsdR_RecA-like_helicase_dom_2"/>
</dbReference>
<dbReference type="InterPro" id="IPR027417">
    <property type="entry name" value="P-loop_NTPase"/>
</dbReference>
<name>A0A4V5NL45_9RHOB</name>
<evidence type="ECO:0000313" key="7">
    <source>
        <dbReference type="EMBL" id="TKA94267.1"/>
    </source>
</evidence>
<proteinExistence type="predicted"/>
<feature type="domain" description="SWI2/SNF2 ATPase" evidence="5">
    <location>
        <begin position="41"/>
        <end position="182"/>
    </location>
</feature>
<gene>
    <name evidence="7" type="ORF">FAZ78_23255</name>
</gene>
<protein>
    <submittedName>
        <fullName evidence="7">Type I restriction endonuclease subunit R</fullName>
    </submittedName>
</protein>
<feature type="region of interest" description="Disordered" evidence="3">
    <location>
        <begin position="1"/>
        <end position="32"/>
    </location>
</feature>
<accession>A0A4V5NL45</accession>
<keyword evidence="2" id="KW-0175">Coiled coil</keyword>
<evidence type="ECO:0000256" key="1">
    <source>
        <dbReference type="ARBA" id="ARBA00022747"/>
    </source>
</evidence>
<dbReference type="Pfam" id="PF18766">
    <property type="entry name" value="SWI2_SNF2"/>
    <property type="match status" value="1"/>
</dbReference>
<dbReference type="InterPro" id="IPR040980">
    <property type="entry name" value="SWI2_SNF2"/>
</dbReference>
<evidence type="ECO:0000259" key="5">
    <source>
        <dbReference type="Pfam" id="PF18766"/>
    </source>
</evidence>
<keyword evidence="7" id="KW-0540">Nuclease</keyword>
<feature type="non-terminal residue" evidence="7">
    <location>
        <position position="1"/>
    </location>
</feature>
<dbReference type="CDD" id="cd18800">
    <property type="entry name" value="SF2_C_EcoR124I-like"/>
    <property type="match status" value="1"/>
</dbReference>
<dbReference type="EMBL" id="SWAU01000400">
    <property type="protein sequence ID" value="TKA94267.1"/>
    <property type="molecule type" value="Genomic_DNA"/>
</dbReference>
<dbReference type="Pfam" id="PF11867">
    <property type="entry name" value="T1RH-like_C"/>
    <property type="match status" value="1"/>
</dbReference>
<evidence type="ECO:0000313" key="8">
    <source>
        <dbReference type="Proteomes" id="UP000306340"/>
    </source>
</evidence>
<feature type="domain" description="Restriction endonuclease type I HsdR second RecA-like helicase" evidence="6">
    <location>
        <begin position="226"/>
        <end position="380"/>
    </location>
</feature>
<dbReference type="InterPro" id="IPR021810">
    <property type="entry name" value="T1RH-like_C"/>
</dbReference>
<dbReference type="RefSeq" id="WP_136794576.1">
    <property type="nucleotide sequence ID" value="NZ_SWAU01000400.1"/>
</dbReference>
<organism evidence="7 8">
    <name type="scientific">Cereibacter changlensis</name>
    <dbReference type="NCBI Taxonomy" id="402884"/>
    <lineage>
        <taxon>Bacteria</taxon>
        <taxon>Pseudomonadati</taxon>
        <taxon>Pseudomonadota</taxon>
        <taxon>Alphaproteobacteria</taxon>
        <taxon>Rhodobacterales</taxon>
        <taxon>Paracoccaceae</taxon>
        <taxon>Cereibacter</taxon>
    </lineage>
</organism>
<dbReference type="SUPFAM" id="SSF52540">
    <property type="entry name" value="P-loop containing nucleoside triphosphate hydrolases"/>
    <property type="match status" value="1"/>
</dbReference>
<dbReference type="PANTHER" id="PTHR30195:SF15">
    <property type="entry name" value="TYPE I RESTRICTION ENZYME HINDI ENDONUCLEASE SUBUNIT"/>
    <property type="match status" value="1"/>
</dbReference>
<dbReference type="Gene3D" id="3.40.50.300">
    <property type="entry name" value="P-loop containing nucleotide triphosphate hydrolases"/>
    <property type="match status" value="2"/>
</dbReference>
<feature type="coiled-coil region" evidence="2">
    <location>
        <begin position="159"/>
        <end position="193"/>
    </location>
</feature>
<feature type="domain" description="Type I restriction enzyme HindI endonuclease subunit-like C-terminal" evidence="4">
    <location>
        <begin position="403"/>
        <end position="698"/>
    </location>
</feature>
<comment type="caution">
    <text evidence="7">The sequence shown here is derived from an EMBL/GenBank/DDBJ whole genome shotgun (WGS) entry which is preliminary data.</text>
</comment>
<reference evidence="7 8" key="1">
    <citation type="submission" date="2019-04" db="EMBL/GenBank/DDBJ databases">
        <title>Crypto-aerobic microbial life in anoxic (sulfidic) marine sediments.</title>
        <authorList>
            <person name="Bhattacharya S."/>
            <person name="Roy C."/>
            <person name="Mondal N."/>
            <person name="Sarkar J."/>
            <person name="Mandal S."/>
            <person name="Rameez M.J."/>
            <person name="Ghosh W."/>
        </authorList>
    </citation>
    <scope>NUCLEOTIDE SEQUENCE [LARGE SCALE GENOMIC DNA]</scope>
    <source>
        <strain evidence="7 8">SBBC</strain>
    </source>
</reference>
<evidence type="ECO:0000259" key="6">
    <source>
        <dbReference type="Pfam" id="PF22679"/>
    </source>
</evidence>
<evidence type="ECO:0000256" key="3">
    <source>
        <dbReference type="SAM" id="MobiDB-lite"/>
    </source>
</evidence>